<dbReference type="InterPro" id="IPR004378">
    <property type="entry name" value="F420H2_quin_Rdtase"/>
</dbReference>
<dbReference type="NCBIfam" id="TIGR00026">
    <property type="entry name" value="hi_GC_TIGR00026"/>
    <property type="match status" value="1"/>
</dbReference>
<gene>
    <name evidence="1" type="ORF">HNR61_008916</name>
</gene>
<dbReference type="Gene3D" id="2.30.110.10">
    <property type="entry name" value="Electron Transport, Fmn-binding Protein, Chain A"/>
    <property type="match status" value="1"/>
</dbReference>
<reference evidence="1 2" key="1">
    <citation type="submission" date="2020-08" db="EMBL/GenBank/DDBJ databases">
        <title>Genomic Encyclopedia of Type Strains, Phase IV (KMG-IV): sequencing the most valuable type-strain genomes for metagenomic binning, comparative biology and taxonomic classification.</title>
        <authorList>
            <person name="Goeker M."/>
        </authorList>
    </citation>
    <scope>NUCLEOTIDE SEQUENCE [LARGE SCALE GENOMIC DNA]</scope>
    <source>
        <strain evidence="1 2">DSM 44197</strain>
    </source>
</reference>
<organism evidence="1 2">
    <name type="scientific">Actinomadura namibiensis</name>
    <dbReference type="NCBI Taxonomy" id="182080"/>
    <lineage>
        <taxon>Bacteria</taxon>
        <taxon>Bacillati</taxon>
        <taxon>Actinomycetota</taxon>
        <taxon>Actinomycetes</taxon>
        <taxon>Streptosporangiales</taxon>
        <taxon>Thermomonosporaceae</taxon>
        <taxon>Actinomadura</taxon>
    </lineage>
</organism>
<name>A0A7W3QSB1_ACTNM</name>
<protein>
    <submittedName>
        <fullName evidence="1">Deazaflavin-dependent oxidoreductase (Nitroreductase family)</fullName>
    </submittedName>
</protein>
<sequence>MTGNAIDRLMGSPHWRGSPPRVAPGGPAELGRVNRMLDRAAGWAMGTDGMRLVQVIGRDRALLRAYLRFAGRLVVRGRLPRADAELVTLRTAWNCAARYEFLHHAYLSRLGGLSAATLERVAAGPSAPGWNERQAALLTAADELHADRTVSDPTWDRLTAFLDDRQLVGLCLLVGHYEMLAMLFNTAGVDPEPGAWRRGPLRWLRHDDDSDARFPRRSAHVSRRLMGPVMAARAPLPPPLAVIVHRGRRTGREYRTPVTALVHGGRLVVPLGHGTRADWVRNLLHEGRGGVERAGRRHLIAAPRVTDMATDGHLVPGPLRPLLRPFTLLVADLEPR</sequence>
<comment type="caution">
    <text evidence="1">The sequence shown here is derived from an EMBL/GenBank/DDBJ whole genome shotgun (WGS) entry which is preliminary data.</text>
</comment>
<proteinExistence type="predicted"/>
<keyword evidence="2" id="KW-1185">Reference proteome</keyword>
<dbReference type="RefSeq" id="WP_182849064.1">
    <property type="nucleotide sequence ID" value="NZ_BAAALP010000041.1"/>
</dbReference>
<dbReference type="AlphaFoldDB" id="A0A7W3QSB1"/>
<dbReference type="GO" id="GO:0016491">
    <property type="term" value="F:oxidoreductase activity"/>
    <property type="evidence" value="ECO:0007669"/>
    <property type="project" value="InterPro"/>
</dbReference>
<dbReference type="InterPro" id="IPR012349">
    <property type="entry name" value="Split_barrel_FMN-bd"/>
</dbReference>
<accession>A0A7W3QSB1</accession>
<dbReference type="EMBL" id="JACJIA010000021">
    <property type="protein sequence ID" value="MBA8957223.1"/>
    <property type="molecule type" value="Genomic_DNA"/>
</dbReference>
<dbReference type="Proteomes" id="UP000572680">
    <property type="component" value="Unassembled WGS sequence"/>
</dbReference>
<evidence type="ECO:0000313" key="2">
    <source>
        <dbReference type="Proteomes" id="UP000572680"/>
    </source>
</evidence>
<dbReference type="Gene3D" id="1.20.1290.10">
    <property type="entry name" value="AhpD-like"/>
    <property type="match status" value="1"/>
</dbReference>
<dbReference type="InterPro" id="IPR029032">
    <property type="entry name" value="AhpD-like"/>
</dbReference>
<evidence type="ECO:0000313" key="1">
    <source>
        <dbReference type="EMBL" id="MBA8957223.1"/>
    </source>
</evidence>
<dbReference type="PANTHER" id="PTHR34846">
    <property type="entry name" value="4-CARBOXYMUCONOLACTONE DECARBOXYLASE FAMILY PROTEIN (AFU_ORTHOLOGUE AFUA_6G11590)"/>
    <property type="match status" value="1"/>
</dbReference>
<dbReference type="Pfam" id="PF04075">
    <property type="entry name" value="F420H2_quin_red"/>
    <property type="match status" value="1"/>
</dbReference>
<dbReference type="PANTHER" id="PTHR34846:SF5">
    <property type="entry name" value="CARBOXYMUCONOLACTONE DECARBOXYLASE-LIKE DOMAIN-CONTAINING PROTEIN"/>
    <property type="match status" value="1"/>
</dbReference>
<dbReference type="SUPFAM" id="SSF69118">
    <property type="entry name" value="AhpD-like"/>
    <property type="match status" value="1"/>
</dbReference>